<dbReference type="EMBL" id="FNOK01000021">
    <property type="protein sequence ID" value="SDY18947.1"/>
    <property type="molecule type" value="Genomic_DNA"/>
</dbReference>
<protein>
    <submittedName>
        <fullName evidence="1">Uncharacterized protein</fullName>
    </submittedName>
</protein>
<evidence type="ECO:0000313" key="2">
    <source>
        <dbReference type="Proteomes" id="UP000199529"/>
    </source>
</evidence>
<organism evidence="1 2">
    <name type="scientific">Saccharopolyspora shandongensis</name>
    <dbReference type="NCBI Taxonomy" id="418495"/>
    <lineage>
        <taxon>Bacteria</taxon>
        <taxon>Bacillati</taxon>
        <taxon>Actinomycetota</taxon>
        <taxon>Actinomycetes</taxon>
        <taxon>Pseudonocardiales</taxon>
        <taxon>Pseudonocardiaceae</taxon>
        <taxon>Saccharopolyspora</taxon>
    </lineage>
</organism>
<proteinExistence type="predicted"/>
<gene>
    <name evidence="1" type="ORF">SAMN05216215_102196</name>
</gene>
<reference evidence="2" key="1">
    <citation type="submission" date="2016-10" db="EMBL/GenBank/DDBJ databases">
        <authorList>
            <person name="Varghese N."/>
            <person name="Submissions S."/>
        </authorList>
    </citation>
    <scope>NUCLEOTIDE SEQUENCE [LARGE SCALE GENOMIC DNA]</scope>
    <source>
        <strain evidence="2">CGMCC 4.3530</strain>
    </source>
</reference>
<sequence length="41" mass="4409">MGEPKENIGPLTVDSLLAAARAEPSMAVPGRQTVTREWISE</sequence>
<evidence type="ECO:0000313" key="1">
    <source>
        <dbReference type="EMBL" id="SDY18947.1"/>
    </source>
</evidence>
<dbReference type="Proteomes" id="UP000199529">
    <property type="component" value="Unassembled WGS sequence"/>
</dbReference>
<accession>A0A1H3HTX9</accession>
<dbReference type="AlphaFoldDB" id="A0A1H3HTX9"/>
<keyword evidence="2" id="KW-1185">Reference proteome</keyword>
<name>A0A1H3HTX9_9PSEU</name>
<dbReference type="STRING" id="418495.SAMN05216215_102196"/>